<feature type="transmembrane region" description="Helical" evidence="1">
    <location>
        <begin position="6"/>
        <end position="23"/>
    </location>
</feature>
<keyword evidence="1" id="KW-0472">Membrane</keyword>
<accession>A0ABP2JWT7</accession>
<dbReference type="Proteomes" id="UP000003412">
    <property type="component" value="Chromosome"/>
</dbReference>
<reference evidence="2 3" key="1">
    <citation type="journal article" date="2010" name="Microbiol. Resour. Announc.">
        <title>Comparative genomics of the bacterial genus Listeria: Genome evolution is characterized by limited gene acquisition and limited gene loss.</title>
        <authorList>
            <person name="den Bakker H.C."/>
            <person name="Cummings C.A."/>
            <person name="Ferreira V."/>
            <person name="Vatta P."/>
            <person name="Orsi R.H."/>
            <person name="Degoricija L."/>
            <person name="Barker M."/>
            <person name="Petrauskene O."/>
            <person name="Furtado M.R."/>
            <person name="Wiedmann M."/>
        </authorList>
    </citation>
    <scope>NUCLEOTIDE SEQUENCE [LARGE SCALE GENOMIC DNA]</scope>
    <source>
        <strain evidence="2 3">FSL S4-120</strain>
    </source>
</reference>
<keyword evidence="1" id="KW-1133">Transmembrane helix</keyword>
<name>A0ABP2JWT7_9LIST</name>
<keyword evidence="3" id="KW-1185">Reference proteome</keyword>
<keyword evidence="1" id="KW-0812">Transmembrane</keyword>
<organism evidence="2 3">
    <name type="scientific">Listeria marthii FSL S4-120</name>
    <dbReference type="NCBI Taxonomy" id="702457"/>
    <lineage>
        <taxon>Bacteria</taxon>
        <taxon>Bacillati</taxon>
        <taxon>Bacillota</taxon>
        <taxon>Bacilli</taxon>
        <taxon>Bacillales</taxon>
        <taxon>Listeriaceae</taxon>
        <taxon>Listeria</taxon>
    </lineage>
</organism>
<proteinExistence type="predicted"/>
<evidence type="ECO:0000313" key="3">
    <source>
        <dbReference type="Proteomes" id="UP000003412"/>
    </source>
</evidence>
<comment type="caution">
    <text evidence="2">The sequence shown here is derived from an EMBL/GenBank/DDBJ whole genome shotgun (WGS) entry which is preliminary data.</text>
</comment>
<protein>
    <submittedName>
        <fullName evidence="2">Uncharacterized protein</fullName>
    </submittedName>
</protein>
<sequence length="41" mass="4553">MASSLISIVSIFGFSISIIQIYPPSKRLEYQSLCQTLCLDS</sequence>
<evidence type="ECO:0000256" key="1">
    <source>
        <dbReference type="SAM" id="Phobius"/>
    </source>
</evidence>
<evidence type="ECO:0000313" key="2">
    <source>
        <dbReference type="EMBL" id="EFR86613.1"/>
    </source>
</evidence>
<gene>
    <name evidence="2" type="ORF">NT05LM_2996</name>
</gene>
<dbReference type="EMBL" id="ADXF01000999">
    <property type="protein sequence ID" value="EFR86613.1"/>
    <property type="molecule type" value="Genomic_DNA"/>
</dbReference>